<comment type="caution">
    <text evidence="2">The sequence shown here is derived from an EMBL/GenBank/DDBJ whole genome shotgun (WGS) entry which is preliminary data.</text>
</comment>
<dbReference type="PANTHER" id="PTHR43543">
    <property type="entry name" value="MALONIC SEMIALDEHYDE REDUCTASE RUTE-RELATED"/>
    <property type="match status" value="1"/>
</dbReference>
<dbReference type="Pfam" id="PF00881">
    <property type="entry name" value="Nitroreductase"/>
    <property type="match status" value="1"/>
</dbReference>
<keyword evidence="3" id="KW-1185">Reference proteome</keyword>
<evidence type="ECO:0000313" key="3">
    <source>
        <dbReference type="Proteomes" id="UP000241890"/>
    </source>
</evidence>
<dbReference type="Gene3D" id="3.40.109.10">
    <property type="entry name" value="NADH Oxidase"/>
    <property type="match status" value="1"/>
</dbReference>
<dbReference type="AlphaFoldDB" id="A0A2R5GQJ3"/>
<dbReference type="GO" id="GO:0016491">
    <property type="term" value="F:oxidoreductase activity"/>
    <property type="evidence" value="ECO:0007669"/>
    <property type="project" value="InterPro"/>
</dbReference>
<dbReference type="PANTHER" id="PTHR43543:SF1">
    <property type="entry name" value="MALONIC SEMIALDEHYDE REDUCTASE RUTE-RELATED"/>
    <property type="match status" value="1"/>
</dbReference>
<dbReference type="OrthoDB" id="41362at2759"/>
<name>A0A2R5GQJ3_9STRA</name>
<accession>A0A2R5GQJ3</accession>
<evidence type="ECO:0000259" key="1">
    <source>
        <dbReference type="Pfam" id="PF00881"/>
    </source>
</evidence>
<gene>
    <name evidence="2" type="ORF">FCC1311_093662</name>
</gene>
<sequence>MRAWRCLQRWLGGREHSTARSGGGGGVGANGARAAPHAEALAAIVRRRRAARSFDPDKPVPGDVLRECLALSARAPSGFNLQPYRVVVVQDAYVRKELAYSMLGGNIRRVLRAPVNVVFLADLEPWRLLDRVVDLERETGKTEMELAALRSDASFFVGWRGASASRDQDAEPAAAAKAAFNTIFRGHDEELGRLGGAAQTAEMGLKRGLMQALSHITQTPTINSSAEAWAFKSSMLAAQNFMLAMAAHGYDTSPMEGFDARRVKEALSVPEDRFSVPLIISAGVADDGIVTDAEDSKDNASPRFPFEEVFCADSFDFPMYRRAPPANKDMENRK</sequence>
<dbReference type="Proteomes" id="UP000241890">
    <property type="component" value="Unassembled WGS sequence"/>
</dbReference>
<protein>
    <recommendedName>
        <fullName evidence="1">Nitroreductase domain-containing protein</fullName>
    </recommendedName>
</protein>
<dbReference type="InParanoid" id="A0A2R5GQJ3"/>
<evidence type="ECO:0000313" key="2">
    <source>
        <dbReference type="EMBL" id="GBG33142.1"/>
    </source>
</evidence>
<reference evidence="2 3" key="1">
    <citation type="submission" date="2017-12" db="EMBL/GenBank/DDBJ databases">
        <title>Sequencing, de novo assembly and annotation of complete genome of a new Thraustochytrid species, strain FCC1311.</title>
        <authorList>
            <person name="Sedici K."/>
            <person name="Godart F."/>
            <person name="Aiese Cigliano R."/>
            <person name="Sanseverino W."/>
            <person name="Barakat M."/>
            <person name="Ortet P."/>
            <person name="Marechal E."/>
            <person name="Cagnac O."/>
            <person name="Amato A."/>
        </authorList>
    </citation>
    <scope>NUCLEOTIDE SEQUENCE [LARGE SCALE GENOMIC DNA]</scope>
</reference>
<organism evidence="2 3">
    <name type="scientific">Hondaea fermentalgiana</name>
    <dbReference type="NCBI Taxonomy" id="2315210"/>
    <lineage>
        <taxon>Eukaryota</taxon>
        <taxon>Sar</taxon>
        <taxon>Stramenopiles</taxon>
        <taxon>Bigyra</taxon>
        <taxon>Labyrinthulomycetes</taxon>
        <taxon>Thraustochytrida</taxon>
        <taxon>Thraustochytriidae</taxon>
        <taxon>Hondaea</taxon>
    </lineage>
</organism>
<feature type="domain" description="Nitroreductase" evidence="1">
    <location>
        <begin position="45"/>
        <end position="280"/>
    </location>
</feature>
<dbReference type="SUPFAM" id="SSF55469">
    <property type="entry name" value="FMN-dependent nitroreductase-like"/>
    <property type="match status" value="1"/>
</dbReference>
<dbReference type="InterPro" id="IPR000415">
    <property type="entry name" value="Nitroreductase-like"/>
</dbReference>
<dbReference type="InterPro" id="IPR029479">
    <property type="entry name" value="Nitroreductase"/>
</dbReference>
<dbReference type="EMBL" id="BEYU01000144">
    <property type="protein sequence ID" value="GBG33142.1"/>
    <property type="molecule type" value="Genomic_DNA"/>
</dbReference>
<dbReference type="InterPro" id="IPR050461">
    <property type="entry name" value="Nitroreductase_HadB/RutE"/>
</dbReference>
<proteinExistence type="predicted"/>